<proteinExistence type="predicted"/>
<dbReference type="Gene3D" id="3.40.30.10">
    <property type="entry name" value="Glutaredoxin"/>
    <property type="match status" value="1"/>
</dbReference>
<reference evidence="6 7" key="1">
    <citation type="journal article" date="2012" name="Int. J. Syst. Evol. Microbiol.">
        <title>Flammeovirga pacifica sp. nov., isolated from deep-sea sediment.</title>
        <authorList>
            <person name="Xu H."/>
            <person name="Fu Y."/>
            <person name="Yang N."/>
            <person name="Ding Z."/>
            <person name="Lai Q."/>
            <person name="Zeng R."/>
        </authorList>
    </citation>
    <scope>NUCLEOTIDE SEQUENCE [LARGE SCALE GENOMIC DNA]</scope>
    <source>
        <strain evidence="7">DSM 24597 / LMG 26175 / WPAGA1</strain>
    </source>
</reference>
<dbReference type="InterPro" id="IPR013740">
    <property type="entry name" value="Redoxin"/>
</dbReference>
<protein>
    <recommendedName>
        <fullName evidence="5">Thioredoxin domain-containing protein</fullName>
    </recommendedName>
</protein>
<sequence length="161" mass="18525">MKKLFTWSLLLITYFILSSYTSPKGDKDKLYVFENLSGKKVDLKDFEGKLVYIDVWASWCGPCLREIPSLKEIEEEYKDKDIVFVSVSVDQSKDAWKGMVKKKELHGNQLHLANNFSFTEKFQISSIPRFILLDKKGNVIEDNAPRPSEASLKTLLQENGI</sequence>
<accession>A0A1S1YZD3</accession>
<evidence type="ECO:0000256" key="3">
    <source>
        <dbReference type="ARBA" id="ARBA00023157"/>
    </source>
</evidence>
<dbReference type="EMBL" id="JRYR02000001">
    <property type="protein sequence ID" value="OHX66376.1"/>
    <property type="molecule type" value="Genomic_DNA"/>
</dbReference>
<dbReference type="CDD" id="cd02966">
    <property type="entry name" value="TlpA_like_family"/>
    <property type="match status" value="1"/>
</dbReference>
<dbReference type="Pfam" id="PF08534">
    <property type="entry name" value="Redoxin"/>
    <property type="match status" value="1"/>
</dbReference>
<keyword evidence="7" id="KW-1185">Reference proteome</keyword>
<evidence type="ECO:0000256" key="1">
    <source>
        <dbReference type="ARBA" id="ARBA00004196"/>
    </source>
</evidence>
<dbReference type="PANTHER" id="PTHR42852:SF6">
    <property type="entry name" value="THIOL:DISULFIDE INTERCHANGE PROTEIN DSBE"/>
    <property type="match status" value="1"/>
</dbReference>
<evidence type="ECO:0000313" key="7">
    <source>
        <dbReference type="Proteomes" id="UP000179797"/>
    </source>
</evidence>
<dbReference type="GO" id="GO:0017004">
    <property type="term" value="P:cytochrome complex assembly"/>
    <property type="evidence" value="ECO:0007669"/>
    <property type="project" value="UniProtKB-KW"/>
</dbReference>
<gene>
    <name evidence="6" type="ORF">NH26_08425</name>
</gene>
<comment type="caution">
    <text evidence="6">The sequence shown here is derived from an EMBL/GenBank/DDBJ whole genome shotgun (WGS) entry which is preliminary data.</text>
</comment>
<keyword evidence="2" id="KW-0201">Cytochrome c-type biogenesis</keyword>
<comment type="subcellular location">
    <subcellularLocation>
        <location evidence="1">Cell envelope</location>
    </subcellularLocation>
</comment>
<dbReference type="PROSITE" id="PS51352">
    <property type="entry name" value="THIOREDOXIN_2"/>
    <property type="match status" value="1"/>
</dbReference>
<organism evidence="6 7">
    <name type="scientific">Flammeovirga pacifica</name>
    <dbReference type="NCBI Taxonomy" id="915059"/>
    <lineage>
        <taxon>Bacteria</taxon>
        <taxon>Pseudomonadati</taxon>
        <taxon>Bacteroidota</taxon>
        <taxon>Cytophagia</taxon>
        <taxon>Cytophagales</taxon>
        <taxon>Flammeovirgaceae</taxon>
        <taxon>Flammeovirga</taxon>
    </lineage>
</organism>
<dbReference type="GO" id="GO:0016491">
    <property type="term" value="F:oxidoreductase activity"/>
    <property type="evidence" value="ECO:0007669"/>
    <property type="project" value="InterPro"/>
</dbReference>
<keyword evidence="3" id="KW-1015">Disulfide bond</keyword>
<dbReference type="AlphaFoldDB" id="A0A1S1YZD3"/>
<name>A0A1S1YZD3_FLAPC</name>
<dbReference type="PANTHER" id="PTHR42852">
    <property type="entry name" value="THIOL:DISULFIDE INTERCHANGE PROTEIN DSBE"/>
    <property type="match status" value="1"/>
</dbReference>
<dbReference type="GO" id="GO:0030313">
    <property type="term" value="C:cell envelope"/>
    <property type="evidence" value="ECO:0007669"/>
    <property type="project" value="UniProtKB-SubCell"/>
</dbReference>
<dbReference type="SUPFAM" id="SSF52833">
    <property type="entry name" value="Thioredoxin-like"/>
    <property type="match status" value="1"/>
</dbReference>
<keyword evidence="4" id="KW-0676">Redox-active center</keyword>
<evidence type="ECO:0000259" key="5">
    <source>
        <dbReference type="PROSITE" id="PS51352"/>
    </source>
</evidence>
<dbReference type="InterPro" id="IPR013766">
    <property type="entry name" value="Thioredoxin_domain"/>
</dbReference>
<evidence type="ECO:0000256" key="2">
    <source>
        <dbReference type="ARBA" id="ARBA00022748"/>
    </source>
</evidence>
<dbReference type="Proteomes" id="UP000179797">
    <property type="component" value="Unassembled WGS sequence"/>
</dbReference>
<dbReference type="InterPro" id="IPR036249">
    <property type="entry name" value="Thioredoxin-like_sf"/>
</dbReference>
<evidence type="ECO:0000256" key="4">
    <source>
        <dbReference type="ARBA" id="ARBA00023284"/>
    </source>
</evidence>
<dbReference type="STRING" id="915059.NH26_08425"/>
<dbReference type="RefSeq" id="WP_052432074.1">
    <property type="nucleotide sequence ID" value="NZ_JRYR02000001.1"/>
</dbReference>
<evidence type="ECO:0000313" key="6">
    <source>
        <dbReference type="EMBL" id="OHX66376.1"/>
    </source>
</evidence>
<dbReference type="InterPro" id="IPR050553">
    <property type="entry name" value="Thioredoxin_ResA/DsbE_sf"/>
</dbReference>
<feature type="domain" description="Thioredoxin" evidence="5">
    <location>
        <begin position="22"/>
        <end position="161"/>
    </location>
</feature>
<dbReference type="OrthoDB" id="6399635at2"/>